<gene>
    <name evidence="2" type="ORF">IM811_016316</name>
</gene>
<evidence type="ECO:0000313" key="2">
    <source>
        <dbReference type="EMBL" id="KAF9750289.1"/>
    </source>
</evidence>
<feature type="compositionally biased region" description="Basic and acidic residues" evidence="1">
    <location>
        <begin position="17"/>
        <end position="28"/>
    </location>
</feature>
<sequence length="111" mass="12755">MSGSGRSQGHQHVKVRNAQERVRPVESGRRKRKSITGWYVKVGDGAKGRTERKMIVNDDGEDEEERRKKEMARGKPFFGCVRLTALVGWQVRVWTPEEQLEDELCWPEAGC</sequence>
<reference evidence="2" key="1">
    <citation type="submission" date="2020-10" db="EMBL/GenBank/DDBJ databases">
        <title>High-Quality Genome Resource of Clonostachys rosea strain S41 by Oxford Nanopore Long-Read Sequencing.</title>
        <authorList>
            <person name="Wang H."/>
        </authorList>
    </citation>
    <scope>NUCLEOTIDE SEQUENCE</scope>
    <source>
        <strain evidence="2">S41</strain>
    </source>
</reference>
<feature type="region of interest" description="Disordered" evidence="1">
    <location>
        <begin position="1"/>
        <end position="32"/>
    </location>
</feature>
<evidence type="ECO:0000313" key="3">
    <source>
        <dbReference type="Proteomes" id="UP000616885"/>
    </source>
</evidence>
<proteinExistence type="predicted"/>
<dbReference type="EMBL" id="JADCTT010000007">
    <property type="protein sequence ID" value="KAF9750289.1"/>
    <property type="molecule type" value="Genomic_DNA"/>
</dbReference>
<organism evidence="2 3">
    <name type="scientific">Bionectria ochroleuca</name>
    <name type="common">Gliocladium roseum</name>
    <dbReference type="NCBI Taxonomy" id="29856"/>
    <lineage>
        <taxon>Eukaryota</taxon>
        <taxon>Fungi</taxon>
        <taxon>Dikarya</taxon>
        <taxon>Ascomycota</taxon>
        <taxon>Pezizomycotina</taxon>
        <taxon>Sordariomycetes</taxon>
        <taxon>Hypocreomycetidae</taxon>
        <taxon>Hypocreales</taxon>
        <taxon>Bionectriaceae</taxon>
        <taxon>Clonostachys</taxon>
    </lineage>
</organism>
<name>A0A8H7TMX7_BIOOC</name>
<protein>
    <submittedName>
        <fullName evidence="2">Uncharacterized protein</fullName>
    </submittedName>
</protein>
<accession>A0A8H7TMX7</accession>
<dbReference type="Proteomes" id="UP000616885">
    <property type="component" value="Unassembled WGS sequence"/>
</dbReference>
<dbReference type="AlphaFoldDB" id="A0A8H7TMX7"/>
<comment type="caution">
    <text evidence="2">The sequence shown here is derived from an EMBL/GenBank/DDBJ whole genome shotgun (WGS) entry which is preliminary data.</text>
</comment>
<evidence type="ECO:0000256" key="1">
    <source>
        <dbReference type="SAM" id="MobiDB-lite"/>
    </source>
</evidence>